<evidence type="ECO:0000313" key="2">
    <source>
        <dbReference type="EMBL" id="CAJ0582134.1"/>
    </source>
</evidence>
<reference evidence="2" key="1">
    <citation type="submission" date="2023-06" db="EMBL/GenBank/DDBJ databases">
        <authorList>
            <person name="Delattre M."/>
        </authorList>
    </citation>
    <scope>NUCLEOTIDE SEQUENCE</scope>
    <source>
        <strain evidence="2">AF72</strain>
    </source>
</reference>
<proteinExistence type="predicted"/>
<dbReference type="Proteomes" id="UP001177023">
    <property type="component" value="Unassembled WGS sequence"/>
</dbReference>
<organism evidence="2 3">
    <name type="scientific">Mesorhabditis spiculigera</name>
    <dbReference type="NCBI Taxonomy" id="96644"/>
    <lineage>
        <taxon>Eukaryota</taxon>
        <taxon>Metazoa</taxon>
        <taxon>Ecdysozoa</taxon>
        <taxon>Nematoda</taxon>
        <taxon>Chromadorea</taxon>
        <taxon>Rhabditida</taxon>
        <taxon>Rhabditina</taxon>
        <taxon>Rhabditomorpha</taxon>
        <taxon>Rhabditoidea</taxon>
        <taxon>Rhabditidae</taxon>
        <taxon>Mesorhabditinae</taxon>
        <taxon>Mesorhabditis</taxon>
    </lineage>
</organism>
<evidence type="ECO:0000313" key="3">
    <source>
        <dbReference type="Proteomes" id="UP001177023"/>
    </source>
</evidence>
<comment type="caution">
    <text evidence="2">The sequence shown here is derived from an EMBL/GenBank/DDBJ whole genome shotgun (WGS) entry which is preliminary data.</text>
</comment>
<dbReference type="AlphaFoldDB" id="A0AA36D9F1"/>
<dbReference type="EMBL" id="CATQJA010002664">
    <property type="protein sequence ID" value="CAJ0582134.1"/>
    <property type="molecule type" value="Genomic_DNA"/>
</dbReference>
<sequence length="382" mass="43659">MITRNTQAVIRLTRGWLAFNVLQSVGFICSCIADSPALAERTFVNGSVVATRQHACSTLLFLGLRLALLFAPTSILMHRLHIALSSSFTLFILSEVYILKSMTADYANFFSAGFSALSAILSMIYVCLPQTDQADEHRPRRFGPRIYTRHFMEKDVLITPDTPEIRELRKRQYDLMKRVFLLIGTLSALILIMMQTRSERDDGVYAYLRVLPRVGEQASSLFGFLRAALWLGHHALVFSGPMVPEPWDFENMKELDFLRNPIGFEQGRAGKIPKESAVYLHMRSDYLSAENKTNIFPGLQLFNEQELANLHETLDYIYRGFDPTVEMAKTNPVVEECRIKSTKQFKDWDCIMPTGSICHDAMKDLDQWLYAMPTENSMWTPI</sequence>
<accession>A0AA36D9F1</accession>
<protein>
    <submittedName>
        <fullName evidence="2">Uncharacterized protein</fullName>
    </submittedName>
</protein>
<evidence type="ECO:0000256" key="1">
    <source>
        <dbReference type="SAM" id="Phobius"/>
    </source>
</evidence>
<dbReference type="PROSITE" id="PS51257">
    <property type="entry name" value="PROKAR_LIPOPROTEIN"/>
    <property type="match status" value="1"/>
</dbReference>
<feature type="transmembrane region" description="Helical" evidence="1">
    <location>
        <begin position="106"/>
        <end position="128"/>
    </location>
</feature>
<keyword evidence="1" id="KW-0472">Membrane</keyword>
<feature type="transmembrane region" description="Helical" evidence="1">
    <location>
        <begin position="175"/>
        <end position="194"/>
    </location>
</feature>
<feature type="non-terminal residue" evidence="2">
    <location>
        <position position="382"/>
    </location>
</feature>
<keyword evidence="3" id="KW-1185">Reference proteome</keyword>
<name>A0AA36D9F1_9BILA</name>
<gene>
    <name evidence="2" type="ORF">MSPICULIGERA_LOCUS20276</name>
</gene>
<keyword evidence="1" id="KW-1133">Transmembrane helix</keyword>
<keyword evidence="1" id="KW-0812">Transmembrane</keyword>